<evidence type="ECO:0000256" key="1">
    <source>
        <dbReference type="SAM" id="SignalP"/>
    </source>
</evidence>
<dbReference type="InterPro" id="IPR038081">
    <property type="entry name" value="CalX-like_sf"/>
</dbReference>
<keyword evidence="1" id="KW-0732">Signal</keyword>
<protein>
    <submittedName>
        <fullName evidence="2">Hemolysin</fullName>
    </submittedName>
</protein>
<evidence type="ECO:0000313" key="2">
    <source>
        <dbReference type="EMBL" id="NLR24278.1"/>
    </source>
</evidence>
<dbReference type="Gene3D" id="2.60.40.2030">
    <property type="match status" value="1"/>
</dbReference>
<feature type="chain" id="PRO_5034456887" evidence="1">
    <location>
        <begin position="23"/>
        <end position="501"/>
    </location>
</feature>
<evidence type="ECO:0000313" key="4">
    <source>
        <dbReference type="Proteomes" id="UP000646877"/>
    </source>
</evidence>
<reference evidence="2" key="1">
    <citation type="submission" date="2019-10" db="EMBL/GenBank/DDBJ databases">
        <authorList>
            <person name="Paulsen S."/>
        </authorList>
    </citation>
    <scope>NUCLEOTIDE SEQUENCE</scope>
    <source>
        <strain evidence="2">LMG 19692</strain>
    </source>
</reference>
<evidence type="ECO:0000313" key="5">
    <source>
        <dbReference type="Proteomes" id="UP001304419"/>
    </source>
</evidence>
<dbReference type="Proteomes" id="UP001304419">
    <property type="component" value="Chromosome 1"/>
</dbReference>
<dbReference type="GeneID" id="67501758"/>
<dbReference type="RefSeq" id="WP_193522610.1">
    <property type="nucleotide sequence ID" value="NZ_CBCSDF010000028.1"/>
</dbReference>
<proteinExistence type="predicted"/>
<dbReference type="AlphaFoldDB" id="A0A8I2KSM6"/>
<dbReference type="EMBL" id="WEIA01000027">
    <property type="protein sequence ID" value="NLR24278.1"/>
    <property type="molecule type" value="Genomic_DNA"/>
</dbReference>
<accession>A0A8I2KSM6</accession>
<keyword evidence="5" id="KW-1185">Reference proteome</keyword>
<dbReference type="SUPFAM" id="SSF101898">
    <property type="entry name" value="NHL repeat"/>
    <property type="match status" value="1"/>
</dbReference>
<evidence type="ECO:0000313" key="3">
    <source>
        <dbReference type="EMBL" id="WOX26879.1"/>
    </source>
</evidence>
<reference evidence="3 5" key="2">
    <citation type="submission" date="2023-10" db="EMBL/GenBank/DDBJ databases">
        <title>To unveil natural product biosynthetic capacity in Pseudoalteromonas.</title>
        <authorList>
            <person name="Wang J."/>
        </authorList>
    </citation>
    <scope>NUCLEOTIDE SEQUENCE [LARGE SCALE GENOMIC DNA]</scope>
    <source>
        <strain evidence="3 5">DSM 15914</strain>
    </source>
</reference>
<organism evidence="2 4">
    <name type="scientific">Pseudoalteromonas maricaloris</name>
    <dbReference type="NCBI Taxonomy" id="184924"/>
    <lineage>
        <taxon>Bacteria</taxon>
        <taxon>Pseudomonadati</taxon>
        <taxon>Pseudomonadota</taxon>
        <taxon>Gammaproteobacteria</taxon>
        <taxon>Alteromonadales</taxon>
        <taxon>Pseudoalteromonadaceae</taxon>
        <taxon>Pseudoalteromonas</taxon>
    </lineage>
</organism>
<name>A0A8I2KSM6_9GAMM</name>
<feature type="signal peptide" evidence="1">
    <location>
        <begin position="1"/>
        <end position="22"/>
    </location>
</feature>
<dbReference type="EMBL" id="CP137578">
    <property type="protein sequence ID" value="WOX26879.1"/>
    <property type="molecule type" value="Genomic_DNA"/>
</dbReference>
<dbReference type="Proteomes" id="UP000646877">
    <property type="component" value="Unassembled WGS sequence"/>
</dbReference>
<dbReference type="SUPFAM" id="SSF141072">
    <property type="entry name" value="CalX-like"/>
    <property type="match status" value="1"/>
</dbReference>
<gene>
    <name evidence="2" type="ORF">F9Y85_23795</name>
    <name evidence="3" type="ORF">R5H13_09370</name>
</gene>
<sequence>MLKASLTTLGLISTLLSTYTYADSCPGQVFGINAGRGDIGILFGLDEGAGQASANSLAAFSSAALAYDTSSARWYYASAPRPIDYKVDTSHLNLPADADIPIEGKKHRYVQLAYFDGTSHTIVGRTAYLVGLAYDSTNDRLIGTSYDSIYSIDKNTGDATKLSDLPSLAGKYRGDLEFYNGRLILVTSAAVYQVNTNDFSVTKLSDHDLTSVTGASLNSNGELIISRVIINDAGHTNKSAIYKLNPDTGSTCYINTLPIRVNDLAYNPNGSSTCYTVSGCGGTPTPPSPPSFTLTSIENAVYEGSTLSYQITLSKAFEQDVSFSVAVNDVTTQSDDYVAPPTSLVIPAGSTTATIQIATIDDTEYTGDRELSLSVTGVSNTSGNETLSGNILDNETACVPDNYTRINYAFVREDSLFNNDWGIKVNGQYIKLLDEYGSAGSYDILQGQSFTYVLAIDGNSNTLSTKYQVSGTNQRWEDQNDNDYNDFEVSVTTQTIQKGCN</sequence>